<comment type="caution">
    <text evidence="1">The sequence shown here is derived from an EMBL/GenBank/DDBJ whole genome shotgun (WGS) entry which is preliminary data.</text>
</comment>
<organism evidence="1 2">
    <name type="scientific">Rotaria socialis</name>
    <dbReference type="NCBI Taxonomy" id="392032"/>
    <lineage>
        <taxon>Eukaryota</taxon>
        <taxon>Metazoa</taxon>
        <taxon>Spiralia</taxon>
        <taxon>Gnathifera</taxon>
        <taxon>Rotifera</taxon>
        <taxon>Eurotatoria</taxon>
        <taxon>Bdelloidea</taxon>
        <taxon>Philodinida</taxon>
        <taxon>Philodinidae</taxon>
        <taxon>Rotaria</taxon>
    </lineage>
</organism>
<reference evidence="1" key="1">
    <citation type="submission" date="2021-02" db="EMBL/GenBank/DDBJ databases">
        <authorList>
            <person name="Nowell W R."/>
        </authorList>
    </citation>
    <scope>NUCLEOTIDE SEQUENCE</scope>
</reference>
<accession>A0A820UFK9</accession>
<dbReference type="EMBL" id="CAJOBO010003139">
    <property type="protein sequence ID" value="CAF4482117.1"/>
    <property type="molecule type" value="Genomic_DNA"/>
</dbReference>
<protein>
    <submittedName>
        <fullName evidence="1">Uncharacterized protein</fullName>
    </submittedName>
</protein>
<evidence type="ECO:0000313" key="1">
    <source>
        <dbReference type="EMBL" id="CAF4482117.1"/>
    </source>
</evidence>
<name>A0A820UFK9_9BILA</name>
<dbReference type="Proteomes" id="UP000663851">
    <property type="component" value="Unassembled WGS sequence"/>
</dbReference>
<gene>
    <name evidence="1" type="ORF">HFQ381_LOCUS26356</name>
</gene>
<proteinExistence type="predicted"/>
<evidence type="ECO:0000313" key="2">
    <source>
        <dbReference type="Proteomes" id="UP000663851"/>
    </source>
</evidence>
<sequence>MTDGLCAPRISKNVAREHNMCCNYGRSQKFVEQRRKTTASQQVKVVNELNQHLTELFTCWPPLNNNTIAVDIDALSQAIIALANQDQQRL</sequence>
<dbReference type="AlphaFoldDB" id="A0A820UFK9"/>